<dbReference type="InterPro" id="IPR036291">
    <property type="entry name" value="NAD(P)-bd_dom_sf"/>
</dbReference>
<dbReference type="EMBL" id="CADIKL010000029">
    <property type="protein sequence ID" value="CAB3799254.1"/>
    <property type="molecule type" value="Genomic_DNA"/>
</dbReference>
<protein>
    <submittedName>
        <fullName evidence="5">Myo-inositol 2-dehydrogenase</fullName>
        <ecNumber evidence="5">1.1.1.18</ecNumber>
    </submittedName>
</protein>
<dbReference type="Gene3D" id="3.30.360.10">
    <property type="entry name" value="Dihydrodipicolinate Reductase, domain 2"/>
    <property type="match status" value="1"/>
</dbReference>
<dbReference type="GO" id="GO:0005737">
    <property type="term" value="C:cytoplasm"/>
    <property type="evidence" value="ECO:0007669"/>
    <property type="project" value="TreeGrafter"/>
</dbReference>
<dbReference type="Proteomes" id="UP000494119">
    <property type="component" value="Unassembled WGS sequence"/>
</dbReference>
<evidence type="ECO:0000259" key="3">
    <source>
        <dbReference type="Pfam" id="PF01408"/>
    </source>
</evidence>
<dbReference type="NCBIfam" id="TIGR04380">
    <property type="entry name" value="myo_inos_iolG"/>
    <property type="match status" value="1"/>
</dbReference>
<evidence type="ECO:0000256" key="2">
    <source>
        <dbReference type="ARBA" id="ARBA00023002"/>
    </source>
</evidence>
<dbReference type="SUPFAM" id="SSF55347">
    <property type="entry name" value="Glyceraldehyde-3-phosphate dehydrogenase-like, C-terminal domain"/>
    <property type="match status" value="1"/>
</dbReference>
<dbReference type="PANTHER" id="PTHR42840">
    <property type="entry name" value="NAD(P)-BINDING ROSSMANN-FOLD SUPERFAMILY PROTEIN-RELATED"/>
    <property type="match status" value="1"/>
</dbReference>
<dbReference type="Gene3D" id="3.40.50.720">
    <property type="entry name" value="NAD(P)-binding Rossmann-like Domain"/>
    <property type="match status" value="1"/>
</dbReference>
<feature type="domain" description="Gfo/Idh/MocA-like oxidoreductase N-terminal" evidence="3">
    <location>
        <begin position="11"/>
        <end position="128"/>
    </location>
</feature>
<proteinExistence type="inferred from homology"/>
<feature type="domain" description="Gfo/Idh/MocA-like oxidoreductase C-terminal" evidence="4">
    <location>
        <begin position="140"/>
        <end position="337"/>
    </location>
</feature>
<dbReference type="AlphaFoldDB" id="A0A6J5GHS3"/>
<dbReference type="Pfam" id="PF02894">
    <property type="entry name" value="GFO_IDH_MocA_C"/>
    <property type="match status" value="1"/>
</dbReference>
<keyword evidence="2 5" id="KW-0560">Oxidoreductase</keyword>
<dbReference type="PANTHER" id="PTHR42840:SF3">
    <property type="entry name" value="BINDING ROSSMANN FOLD OXIDOREDUCTASE, PUTATIVE (AFU_ORTHOLOGUE AFUA_2G10240)-RELATED"/>
    <property type="match status" value="1"/>
</dbReference>
<dbReference type="Pfam" id="PF01408">
    <property type="entry name" value="GFO_IDH_MocA"/>
    <property type="match status" value="1"/>
</dbReference>
<sequence>MTEAKTPNATVNVAVFGAGRIGRIHAANLARQPGVRLKYVVDVNREAAAALAAEHGAQVADVEGALGDASIDASVICSSTDTHSELILKSAAARKHIFCEKPVDLAIGRARECADAVASAGVVAMIGFQRRYDPTFAALKARLDAGEIGTPEMLVVTSRDPGAPPVDYIVRSGGIFKDMLIHDFDIFRWILDDEADTVHATGSCLSDPAIADAGDIDSTAVTIRTKRGRLCQINTARRAAYGYDQRFEILGSAGMLQAGNMTPTEVVSWTQSAVARDVPEAFFLERYRAAYAREMAHFYEAVTQGTPVRTSVADGLKALELAEAAALSWREGRVVKLGA</sequence>
<dbReference type="SUPFAM" id="SSF51735">
    <property type="entry name" value="NAD(P)-binding Rossmann-fold domains"/>
    <property type="match status" value="1"/>
</dbReference>
<evidence type="ECO:0000256" key="1">
    <source>
        <dbReference type="ARBA" id="ARBA00010928"/>
    </source>
</evidence>
<dbReference type="GO" id="GO:0050112">
    <property type="term" value="F:inositol 2-dehydrogenase (NAD+) activity"/>
    <property type="evidence" value="ECO:0007669"/>
    <property type="project" value="UniProtKB-EC"/>
</dbReference>
<accession>A0A6J5GHS3</accession>
<dbReference type="InterPro" id="IPR030827">
    <property type="entry name" value="Myo_inos_IolG"/>
</dbReference>
<evidence type="ECO:0000313" key="5">
    <source>
        <dbReference type="EMBL" id="CAB3799254.1"/>
    </source>
</evidence>
<dbReference type="InterPro" id="IPR004104">
    <property type="entry name" value="Gfo/Idh/MocA-like_OxRdtase_C"/>
</dbReference>
<comment type="similarity">
    <text evidence="1">Belongs to the Gfo/Idh/MocA family.</text>
</comment>
<dbReference type="EC" id="1.1.1.18" evidence="5"/>
<evidence type="ECO:0000259" key="4">
    <source>
        <dbReference type="Pfam" id="PF02894"/>
    </source>
</evidence>
<organism evidence="5 6">
    <name type="scientific">Paraburkholderia caffeinitolerans</name>
    <dbReference type="NCBI Taxonomy" id="1723730"/>
    <lineage>
        <taxon>Bacteria</taxon>
        <taxon>Pseudomonadati</taxon>
        <taxon>Pseudomonadota</taxon>
        <taxon>Betaproteobacteria</taxon>
        <taxon>Burkholderiales</taxon>
        <taxon>Burkholderiaceae</taxon>
        <taxon>Paraburkholderia</taxon>
    </lineage>
</organism>
<name>A0A6J5GHS3_9BURK</name>
<reference evidence="5 6" key="1">
    <citation type="submission" date="2020-04" db="EMBL/GenBank/DDBJ databases">
        <authorList>
            <person name="De Canck E."/>
        </authorList>
    </citation>
    <scope>NUCLEOTIDE SEQUENCE [LARGE SCALE GENOMIC DNA]</scope>
    <source>
        <strain evidence="5 6">LMG 28688</strain>
    </source>
</reference>
<evidence type="ECO:0000313" key="6">
    <source>
        <dbReference type="Proteomes" id="UP000494119"/>
    </source>
</evidence>
<dbReference type="InterPro" id="IPR000683">
    <property type="entry name" value="Gfo/Idh/MocA-like_OxRdtase_N"/>
</dbReference>
<dbReference type="GO" id="GO:0006740">
    <property type="term" value="P:NADPH regeneration"/>
    <property type="evidence" value="ECO:0007669"/>
    <property type="project" value="TreeGrafter"/>
</dbReference>
<keyword evidence="6" id="KW-1185">Reference proteome</keyword>
<dbReference type="GO" id="GO:0000166">
    <property type="term" value="F:nucleotide binding"/>
    <property type="evidence" value="ECO:0007669"/>
    <property type="project" value="InterPro"/>
</dbReference>
<gene>
    <name evidence="5" type="primary">iolG</name>
    <name evidence="5" type="ORF">LMG28688_04899</name>
</gene>
<dbReference type="RefSeq" id="WP_129561679.1">
    <property type="nucleotide sequence ID" value="NZ_CADIKL010000029.1"/>
</dbReference>